<name>A0ABP9YH85_9FUNG</name>
<reference evidence="1 2" key="1">
    <citation type="submission" date="2024-04" db="EMBL/GenBank/DDBJ databases">
        <title>genome sequences of Mucor flavus KT1a and Helicostylum pulchrum KT1b strains isolation_sourced from the surface of a dry-aged beef.</title>
        <authorList>
            <person name="Toyotome T."/>
            <person name="Hosono M."/>
            <person name="Torimaru M."/>
            <person name="Fukuda K."/>
            <person name="Mikami N."/>
        </authorList>
    </citation>
    <scope>NUCLEOTIDE SEQUENCE [LARGE SCALE GENOMIC DNA]</scope>
    <source>
        <strain evidence="1 2">KT1b</strain>
    </source>
</reference>
<protein>
    <submittedName>
        <fullName evidence="1">Uncharacterized protein</fullName>
    </submittedName>
</protein>
<dbReference type="Proteomes" id="UP001476247">
    <property type="component" value="Unassembled WGS sequence"/>
</dbReference>
<keyword evidence="2" id="KW-1185">Reference proteome</keyword>
<evidence type="ECO:0000313" key="1">
    <source>
        <dbReference type="EMBL" id="GAA5806313.1"/>
    </source>
</evidence>
<evidence type="ECO:0000313" key="2">
    <source>
        <dbReference type="Proteomes" id="UP001476247"/>
    </source>
</evidence>
<proteinExistence type="predicted"/>
<dbReference type="EMBL" id="BAABUJ010000062">
    <property type="protein sequence ID" value="GAA5806313.1"/>
    <property type="molecule type" value="Genomic_DNA"/>
</dbReference>
<gene>
    <name evidence="1" type="ORF">HPULCUR_011844</name>
</gene>
<sequence>MPATVFTLCDLPSFGYGLNSTSVEMLSSQLLAVWARAHFYHNNVPTQDQLDNFMILFDPVIKESKTWIPLQAVVTRLKQELTKSSQVSIFKFAYLVFLSVVADAAGDGLPAANAKLAENISLRFTHLYLDN</sequence>
<accession>A0ABP9YH85</accession>
<comment type="caution">
    <text evidence="1">The sequence shown here is derived from an EMBL/GenBank/DDBJ whole genome shotgun (WGS) entry which is preliminary data.</text>
</comment>
<organism evidence="1 2">
    <name type="scientific">Helicostylum pulchrum</name>
    <dbReference type="NCBI Taxonomy" id="562976"/>
    <lineage>
        <taxon>Eukaryota</taxon>
        <taxon>Fungi</taxon>
        <taxon>Fungi incertae sedis</taxon>
        <taxon>Mucoromycota</taxon>
        <taxon>Mucoromycotina</taxon>
        <taxon>Mucoromycetes</taxon>
        <taxon>Mucorales</taxon>
        <taxon>Mucorineae</taxon>
        <taxon>Mucoraceae</taxon>
        <taxon>Helicostylum</taxon>
    </lineage>
</organism>